<evidence type="ECO:0000256" key="1">
    <source>
        <dbReference type="ARBA" id="ARBA00004141"/>
    </source>
</evidence>
<keyword evidence="4 7" id="KW-1133">Transmembrane helix</keyword>
<feature type="transmembrane region" description="Helical" evidence="7">
    <location>
        <begin position="187"/>
        <end position="209"/>
    </location>
</feature>
<protein>
    <recommendedName>
        <fullName evidence="10">Peptide transporter</fullName>
    </recommendedName>
</protein>
<keyword evidence="3 7" id="KW-0812">Transmembrane</keyword>
<reference evidence="8 9" key="1">
    <citation type="journal article" date="2013" name="BMC Genomics">
        <title>The miniature genome of a carnivorous plant Genlisea aurea contains a low number of genes and short non-coding sequences.</title>
        <authorList>
            <person name="Leushkin E.V."/>
            <person name="Sutormin R.A."/>
            <person name="Nabieva E.R."/>
            <person name="Penin A.A."/>
            <person name="Kondrashov A.S."/>
            <person name="Logacheva M.D."/>
        </authorList>
    </citation>
    <scope>NUCLEOTIDE SEQUENCE [LARGE SCALE GENOMIC DNA]</scope>
</reference>
<dbReference type="Gene3D" id="1.20.1250.20">
    <property type="entry name" value="MFS general substrate transporter like domains"/>
    <property type="match status" value="1"/>
</dbReference>
<feature type="transmembrane region" description="Helical" evidence="7">
    <location>
        <begin position="331"/>
        <end position="353"/>
    </location>
</feature>
<feature type="transmembrane region" description="Helical" evidence="7">
    <location>
        <begin position="414"/>
        <end position="434"/>
    </location>
</feature>
<dbReference type="EMBL" id="AUSU01008357">
    <property type="protein sequence ID" value="EPS59446.1"/>
    <property type="molecule type" value="Genomic_DNA"/>
</dbReference>
<comment type="subcellular location">
    <subcellularLocation>
        <location evidence="1">Membrane</location>
        <topology evidence="1">Multi-pass membrane protein</topology>
    </subcellularLocation>
</comment>
<dbReference type="SUPFAM" id="SSF103473">
    <property type="entry name" value="MFS general substrate transporter"/>
    <property type="match status" value="1"/>
</dbReference>
<dbReference type="InterPro" id="IPR036259">
    <property type="entry name" value="MFS_trans_sf"/>
</dbReference>
<dbReference type="InterPro" id="IPR000109">
    <property type="entry name" value="POT_fam"/>
</dbReference>
<name>S8C4W6_9LAMI</name>
<feature type="transmembrane region" description="Helical" evidence="7">
    <location>
        <begin position="74"/>
        <end position="93"/>
    </location>
</feature>
<organism evidence="8 9">
    <name type="scientific">Genlisea aurea</name>
    <dbReference type="NCBI Taxonomy" id="192259"/>
    <lineage>
        <taxon>Eukaryota</taxon>
        <taxon>Viridiplantae</taxon>
        <taxon>Streptophyta</taxon>
        <taxon>Embryophyta</taxon>
        <taxon>Tracheophyta</taxon>
        <taxon>Spermatophyta</taxon>
        <taxon>Magnoliopsida</taxon>
        <taxon>eudicotyledons</taxon>
        <taxon>Gunneridae</taxon>
        <taxon>Pentapetalae</taxon>
        <taxon>asterids</taxon>
        <taxon>lamiids</taxon>
        <taxon>Lamiales</taxon>
        <taxon>Lentibulariaceae</taxon>
        <taxon>Genlisea</taxon>
    </lineage>
</organism>
<comment type="similarity">
    <text evidence="2">Belongs to the major facilitator superfamily. Proton-dependent oligopeptide transporter (POT/PTR) (TC 2.A.17) family.</text>
</comment>
<evidence type="ECO:0000313" key="9">
    <source>
        <dbReference type="Proteomes" id="UP000015453"/>
    </source>
</evidence>
<gene>
    <name evidence="8" type="ORF">M569_15359</name>
</gene>
<evidence type="ECO:0000256" key="3">
    <source>
        <dbReference type="ARBA" id="ARBA00022692"/>
    </source>
</evidence>
<comment type="caution">
    <text evidence="8">The sequence shown here is derived from an EMBL/GenBank/DDBJ whole genome shotgun (WGS) entry which is preliminary data.</text>
</comment>
<keyword evidence="9" id="KW-1185">Reference proteome</keyword>
<evidence type="ECO:0000256" key="2">
    <source>
        <dbReference type="ARBA" id="ARBA00005982"/>
    </source>
</evidence>
<feature type="transmembrane region" description="Helical" evidence="7">
    <location>
        <begin position="32"/>
        <end position="54"/>
    </location>
</feature>
<evidence type="ECO:0000256" key="6">
    <source>
        <dbReference type="ARBA" id="ARBA00044504"/>
    </source>
</evidence>
<evidence type="ECO:0008006" key="10">
    <source>
        <dbReference type="Google" id="ProtNLM"/>
    </source>
</evidence>
<dbReference type="OrthoDB" id="8904098at2759"/>
<keyword evidence="5 7" id="KW-0472">Membrane</keyword>
<feature type="transmembrane region" description="Helical" evidence="7">
    <location>
        <begin position="454"/>
        <end position="476"/>
    </location>
</feature>
<feature type="transmembrane region" description="Helical" evidence="7">
    <location>
        <begin position="488"/>
        <end position="513"/>
    </location>
</feature>
<feature type="transmembrane region" description="Helical" evidence="7">
    <location>
        <begin position="533"/>
        <end position="556"/>
    </location>
</feature>
<feature type="transmembrane region" description="Helical" evidence="7">
    <location>
        <begin position="373"/>
        <end position="393"/>
    </location>
</feature>
<feature type="transmembrane region" description="Helical" evidence="7">
    <location>
        <begin position="142"/>
        <end position="160"/>
    </location>
</feature>
<dbReference type="Proteomes" id="UP000015453">
    <property type="component" value="Unassembled WGS sequence"/>
</dbReference>
<comment type="similarity">
    <text evidence="6">Belongs to the major facilitator superfamily. Phosphate:H(+) symporter (TC 2.A.1.9) family.</text>
</comment>
<proteinExistence type="inferred from homology"/>
<evidence type="ECO:0000256" key="4">
    <source>
        <dbReference type="ARBA" id="ARBA00022989"/>
    </source>
</evidence>
<dbReference type="PANTHER" id="PTHR11654">
    <property type="entry name" value="OLIGOPEPTIDE TRANSPORTER-RELATED"/>
    <property type="match status" value="1"/>
</dbReference>
<feature type="transmembrane region" description="Helical" evidence="7">
    <location>
        <begin position="215"/>
        <end position="235"/>
    </location>
</feature>
<dbReference type="Pfam" id="PF00854">
    <property type="entry name" value="PTR2"/>
    <property type="match status" value="1"/>
</dbReference>
<evidence type="ECO:0000256" key="7">
    <source>
        <dbReference type="SAM" id="Phobius"/>
    </source>
</evidence>
<sequence length="577" mass="63257">MAENDLYTQDGTVDYLGNPAKKNETGSRRASLFVLVSKGLESLAFYGVSANLVVYVNERLGQPTSTASNNVTNWLGTCFVTPLLGGFVSDAYLGRYMTTTIFSTVYCSGMLLLALSASIEGLKPICHPPNGSSSSCRATETQTAVFFAALYLIAVGTGGIKPNVSSFGADQFDDSDETEKKNKRSSYFSWLFFSANAGAIVAESVLVWIQTSVNWEWGFGVPALALGISVASFFAGTRLYRHRKPGGSPVTRLGQVFVAALRKFKVEVPVDVKLLHETSSSVRRGSTKLEHTNHFPFLDRAAVETTSDTSLNPWRLCTVTQVEESKCFIRLLPVWITVITFATVCAQCNTLFVLQGLKMDARVGHSGFQVPSASLTIFNALGVLVFIPVYDKLVVPMVKKFTHLDTGLTQLQRIGIGLFISIVGMLYAGFLEFIRLEYNGRGNDEDPISIFWQVPQYFVIGIAEALTVVGLVELLYDQSPESMRSLCSALLPLTLGLGNYLSTASVSIANRVTSRGGRTGWIPNDLDYGHLDYFFYVLAGLSVSNLVGFVLVAKWYTYKKVVWFRVENEDNIMIGSV</sequence>
<evidence type="ECO:0000256" key="5">
    <source>
        <dbReference type="ARBA" id="ARBA00023136"/>
    </source>
</evidence>
<dbReference type="GO" id="GO:0022857">
    <property type="term" value="F:transmembrane transporter activity"/>
    <property type="evidence" value="ECO:0007669"/>
    <property type="project" value="InterPro"/>
</dbReference>
<dbReference type="GO" id="GO:0016020">
    <property type="term" value="C:membrane"/>
    <property type="evidence" value="ECO:0007669"/>
    <property type="project" value="UniProtKB-SubCell"/>
</dbReference>
<evidence type="ECO:0000313" key="8">
    <source>
        <dbReference type="EMBL" id="EPS59446.1"/>
    </source>
</evidence>
<feature type="transmembrane region" description="Helical" evidence="7">
    <location>
        <begin position="100"/>
        <end position="122"/>
    </location>
</feature>
<dbReference type="CDD" id="cd17351">
    <property type="entry name" value="MFS_NPF"/>
    <property type="match status" value="1"/>
</dbReference>
<accession>S8C4W6</accession>
<dbReference type="AlphaFoldDB" id="S8C4W6"/>